<dbReference type="AlphaFoldDB" id="A0A419WDP0"/>
<evidence type="ECO:0000313" key="6">
    <source>
        <dbReference type="Proteomes" id="UP000283805"/>
    </source>
</evidence>
<dbReference type="PANTHER" id="PTHR22604">
    <property type="entry name" value="OXIDOREDUCTASES"/>
    <property type="match status" value="1"/>
</dbReference>
<evidence type="ECO:0000256" key="1">
    <source>
        <dbReference type="ARBA" id="ARBA00010928"/>
    </source>
</evidence>
<dbReference type="InterPro" id="IPR055170">
    <property type="entry name" value="GFO_IDH_MocA-like_dom"/>
</dbReference>
<dbReference type="PANTHER" id="PTHR22604:SF105">
    <property type="entry name" value="TRANS-1,2-DIHYDROBENZENE-1,2-DIOL DEHYDROGENASE"/>
    <property type="match status" value="1"/>
</dbReference>
<accession>A0A419WDP0</accession>
<feature type="domain" description="Gfo/Idh/MocA-like oxidoreductase N-terminal" evidence="3">
    <location>
        <begin position="10"/>
        <end position="120"/>
    </location>
</feature>
<proteinExistence type="inferred from homology"/>
<gene>
    <name evidence="5" type="ORF">ATJ93_3220</name>
</gene>
<dbReference type="InterPro" id="IPR036291">
    <property type="entry name" value="NAD(P)-bd_dom_sf"/>
</dbReference>
<dbReference type="EMBL" id="RAPO01000003">
    <property type="protein sequence ID" value="RKD93590.1"/>
    <property type="molecule type" value="Genomic_DNA"/>
</dbReference>
<sequence length="325" mass="35904">MDFGVLSTAGIARKAFLPGIEPTEHEVTAVASRDLERAEAFADEHGIANCYEGYEALIEEADVDAVYIPLPNEFHAEWTKKAADAGIDVLCEKPLTVDAAEAREVVAHCEEQGVTLMEGFMYLYHPRTERALELASEELEDVRSVTASFKFPLFGNPDDIRLSPDLHGGSLMDVGCYPVSLVRQVLGEPNSVYTYTNDSRDSGVDTELAGIFEYDDASARIASGFDTQDVQRYRIEAANGWIEVEGAFNPSSDAYELEYYIDGRHAVETFDPVDQYRLEIEHFADCAETGRQPRTDGNEAIANMAVIDALYESAETDRAVDVDEA</sequence>
<dbReference type="GO" id="GO:0016491">
    <property type="term" value="F:oxidoreductase activity"/>
    <property type="evidence" value="ECO:0007669"/>
    <property type="project" value="UniProtKB-KW"/>
</dbReference>
<feature type="domain" description="GFO/IDH/MocA-like oxidoreductase" evidence="4">
    <location>
        <begin position="134"/>
        <end position="243"/>
    </location>
</feature>
<dbReference type="Gene3D" id="3.30.360.10">
    <property type="entry name" value="Dihydrodipicolinate Reductase, domain 2"/>
    <property type="match status" value="1"/>
</dbReference>
<keyword evidence="6" id="KW-1185">Reference proteome</keyword>
<comment type="similarity">
    <text evidence="1">Belongs to the Gfo/Idh/MocA family.</text>
</comment>
<dbReference type="Proteomes" id="UP000283805">
    <property type="component" value="Unassembled WGS sequence"/>
</dbReference>
<evidence type="ECO:0000259" key="3">
    <source>
        <dbReference type="Pfam" id="PF01408"/>
    </source>
</evidence>
<dbReference type="InterPro" id="IPR000683">
    <property type="entry name" value="Gfo/Idh/MocA-like_OxRdtase_N"/>
</dbReference>
<dbReference type="RefSeq" id="WP_120245590.1">
    <property type="nucleotide sequence ID" value="NZ_RAPO01000003.1"/>
</dbReference>
<evidence type="ECO:0000259" key="4">
    <source>
        <dbReference type="Pfam" id="PF22725"/>
    </source>
</evidence>
<comment type="caution">
    <text evidence="5">The sequence shown here is derived from an EMBL/GenBank/DDBJ whole genome shotgun (WGS) entry which is preliminary data.</text>
</comment>
<organism evidence="5 6">
    <name type="scientific">Halopiger aswanensis</name>
    <dbReference type="NCBI Taxonomy" id="148449"/>
    <lineage>
        <taxon>Archaea</taxon>
        <taxon>Methanobacteriati</taxon>
        <taxon>Methanobacteriota</taxon>
        <taxon>Stenosarchaea group</taxon>
        <taxon>Halobacteria</taxon>
        <taxon>Halobacteriales</taxon>
        <taxon>Natrialbaceae</taxon>
        <taxon>Halopiger</taxon>
    </lineage>
</organism>
<dbReference type="GO" id="GO:0000166">
    <property type="term" value="F:nucleotide binding"/>
    <property type="evidence" value="ECO:0007669"/>
    <property type="project" value="InterPro"/>
</dbReference>
<keyword evidence="2" id="KW-0560">Oxidoreductase</keyword>
<name>A0A419WDP0_9EURY</name>
<reference evidence="5 6" key="1">
    <citation type="submission" date="2018-09" db="EMBL/GenBank/DDBJ databases">
        <title>Genomic Encyclopedia of Archaeal and Bacterial Type Strains, Phase II (KMG-II): from individual species to whole genera.</title>
        <authorList>
            <person name="Goeker M."/>
        </authorList>
    </citation>
    <scope>NUCLEOTIDE SEQUENCE [LARGE SCALE GENOMIC DNA]</scope>
    <source>
        <strain evidence="5 6">DSM 13151</strain>
    </source>
</reference>
<dbReference type="SUPFAM" id="SSF51735">
    <property type="entry name" value="NAD(P)-binding Rossmann-fold domains"/>
    <property type="match status" value="1"/>
</dbReference>
<evidence type="ECO:0000256" key="2">
    <source>
        <dbReference type="ARBA" id="ARBA00023002"/>
    </source>
</evidence>
<dbReference type="Gene3D" id="3.40.50.720">
    <property type="entry name" value="NAD(P)-binding Rossmann-like Domain"/>
    <property type="match status" value="1"/>
</dbReference>
<dbReference type="SUPFAM" id="SSF55347">
    <property type="entry name" value="Glyceraldehyde-3-phosphate dehydrogenase-like, C-terminal domain"/>
    <property type="match status" value="1"/>
</dbReference>
<dbReference type="Pfam" id="PF22725">
    <property type="entry name" value="GFO_IDH_MocA_C3"/>
    <property type="match status" value="1"/>
</dbReference>
<dbReference type="InterPro" id="IPR050984">
    <property type="entry name" value="Gfo/Idh/MocA_domain"/>
</dbReference>
<protein>
    <submittedName>
        <fullName evidence="5">Putative dehydrogenase</fullName>
    </submittedName>
</protein>
<dbReference type="OrthoDB" id="25239at2157"/>
<dbReference type="Pfam" id="PF01408">
    <property type="entry name" value="GFO_IDH_MocA"/>
    <property type="match status" value="1"/>
</dbReference>
<evidence type="ECO:0000313" key="5">
    <source>
        <dbReference type="EMBL" id="RKD93590.1"/>
    </source>
</evidence>